<comment type="similarity">
    <text evidence="2">Belongs to the cytochrome P450 family.</text>
</comment>
<protein>
    <recommendedName>
        <fullName evidence="10">Cytochrome P450</fullName>
    </recommendedName>
</protein>
<dbReference type="AlphaFoldDB" id="A0A1A9VZ84"/>
<proteinExistence type="inferred from homology"/>
<evidence type="ECO:0000256" key="5">
    <source>
        <dbReference type="ARBA" id="ARBA00023002"/>
    </source>
</evidence>
<accession>A0A1A9VZ84</accession>
<dbReference type="InterPro" id="IPR001128">
    <property type="entry name" value="Cyt_P450"/>
</dbReference>
<reference evidence="8" key="2">
    <citation type="submission" date="2020-05" db="UniProtKB">
        <authorList>
            <consortium name="EnsemblMetazoa"/>
        </authorList>
    </citation>
    <scope>IDENTIFICATION</scope>
    <source>
        <strain evidence="8">IAEA</strain>
    </source>
</reference>
<keyword evidence="6" id="KW-0408">Iron</keyword>
<dbReference type="InterPro" id="IPR036396">
    <property type="entry name" value="Cyt_P450_sf"/>
</dbReference>
<dbReference type="Pfam" id="PF00067">
    <property type="entry name" value="p450"/>
    <property type="match status" value="1"/>
</dbReference>
<name>A0A1A9VZ84_9MUSC</name>
<evidence type="ECO:0008006" key="10">
    <source>
        <dbReference type="Google" id="ProtNLM"/>
    </source>
</evidence>
<dbReference type="GO" id="GO:0005506">
    <property type="term" value="F:iron ion binding"/>
    <property type="evidence" value="ECO:0007669"/>
    <property type="project" value="InterPro"/>
</dbReference>
<dbReference type="Proteomes" id="UP000091820">
    <property type="component" value="Unassembled WGS sequence"/>
</dbReference>
<keyword evidence="9" id="KW-1185">Reference proteome</keyword>
<keyword evidence="3" id="KW-0349">Heme</keyword>
<dbReference type="VEuPathDB" id="VectorBase:GBRI000159"/>
<evidence type="ECO:0000313" key="8">
    <source>
        <dbReference type="EnsemblMetazoa" id="GBRI000159-PA"/>
    </source>
</evidence>
<evidence type="ECO:0000313" key="9">
    <source>
        <dbReference type="Proteomes" id="UP000091820"/>
    </source>
</evidence>
<organism evidence="8 9">
    <name type="scientific">Glossina brevipalpis</name>
    <dbReference type="NCBI Taxonomy" id="37001"/>
    <lineage>
        <taxon>Eukaryota</taxon>
        <taxon>Metazoa</taxon>
        <taxon>Ecdysozoa</taxon>
        <taxon>Arthropoda</taxon>
        <taxon>Hexapoda</taxon>
        <taxon>Insecta</taxon>
        <taxon>Pterygota</taxon>
        <taxon>Neoptera</taxon>
        <taxon>Endopterygota</taxon>
        <taxon>Diptera</taxon>
        <taxon>Brachycera</taxon>
        <taxon>Muscomorpha</taxon>
        <taxon>Hippoboscoidea</taxon>
        <taxon>Glossinidae</taxon>
        <taxon>Glossina</taxon>
    </lineage>
</organism>
<dbReference type="PANTHER" id="PTHR24291:SF201">
    <property type="entry name" value="CYTOCHROME P450, FAMILY 4, SUBFAMILY B, POLYPEPTIDE 7"/>
    <property type="match status" value="1"/>
</dbReference>
<evidence type="ECO:0000256" key="4">
    <source>
        <dbReference type="ARBA" id="ARBA00022723"/>
    </source>
</evidence>
<evidence type="ECO:0000256" key="7">
    <source>
        <dbReference type="ARBA" id="ARBA00023033"/>
    </source>
</evidence>
<keyword evidence="7" id="KW-0503">Monooxygenase</keyword>
<dbReference type="InterPro" id="IPR050196">
    <property type="entry name" value="Cytochrome_P450_Monoox"/>
</dbReference>
<keyword evidence="5" id="KW-0560">Oxidoreductase</keyword>
<dbReference type="GO" id="GO:0004497">
    <property type="term" value="F:monooxygenase activity"/>
    <property type="evidence" value="ECO:0007669"/>
    <property type="project" value="UniProtKB-KW"/>
</dbReference>
<dbReference type="Gene3D" id="1.10.630.10">
    <property type="entry name" value="Cytochrome P450"/>
    <property type="match status" value="1"/>
</dbReference>
<evidence type="ECO:0000256" key="2">
    <source>
        <dbReference type="ARBA" id="ARBA00010617"/>
    </source>
</evidence>
<dbReference type="PANTHER" id="PTHR24291">
    <property type="entry name" value="CYTOCHROME P450 FAMILY 4"/>
    <property type="match status" value="1"/>
</dbReference>
<sequence length="116" mass="13460">MGGKCFLYVNDPKTVETVFHATQCLNKGDFYNFLSDAIGDGLFTSSAPNWQKHRRLIQPCFNRQALSDFLPIFNKKANVLLHKLSRSQDKPLEIYEFLKQSVLEISCERFDSPKKW</sequence>
<dbReference type="GO" id="GO:0020037">
    <property type="term" value="F:heme binding"/>
    <property type="evidence" value="ECO:0007669"/>
    <property type="project" value="InterPro"/>
</dbReference>
<dbReference type="SUPFAM" id="SSF48264">
    <property type="entry name" value="Cytochrome P450"/>
    <property type="match status" value="1"/>
</dbReference>
<reference evidence="9" key="1">
    <citation type="submission" date="2014-03" db="EMBL/GenBank/DDBJ databases">
        <authorList>
            <person name="Aksoy S."/>
            <person name="Warren W."/>
            <person name="Wilson R.K."/>
        </authorList>
    </citation>
    <scope>NUCLEOTIDE SEQUENCE [LARGE SCALE GENOMIC DNA]</scope>
    <source>
        <strain evidence="9">IAEA</strain>
    </source>
</reference>
<comment type="cofactor">
    <cofactor evidence="1">
        <name>heme</name>
        <dbReference type="ChEBI" id="CHEBI:30413"/>
    </cofactor>
</comment>
<dbReference type="STRING" id="37001.A0A1A9VZ84"/>
<keyword evidence="4" id="KW-0479">Metal-binding</keyword>
<evidence type="ECO:0000256" key="3">
    <source>
        <dbReference type="ARBA" id="ARBA00022617"/>
    </source>
</evidence>
<dbReference type="EnsemblMetazoa" id="GBRI000159-RA">
    <property type="protein sequence ID" value="GBRI000159-PA"/>
    <property type="gene ID" value="GBRI000159"/>
</dbReference>
<evidence type="ECO:0000256" key="1">
    <source>
        <dbReference type="ARBA" id="ARBA00001971"/>
    </source>
</evidence>
<dbReference type="GO" id="GO:0016705">
    <property type="term" value="F:oxidoreductase activity, acting on paired donors, with incorporation or reduction of molecular oxygen"/>
    <property type="evidence" value="ECO:0007669"/>
    <property type="project" value="InterPro"/>
</dbReference>
<evidence type="ECO:0000256" key="6">
    <source>
        <dbReference type="ARBA" id="ARBA00023004"/>
    </source>
</evidence>